<feature type="domain" description="Proteasome activator complex subunit 4 C-terminal" evidence="6">
    <location>
        <begin position="2049"/>
        <end position="2136"/>
    </location>
</feature>
<feature type="domain" description="Proteasome activator Blm10 middle HEAT repeats region" evidence="7">
    <location>
        <begin position="503"/>
        <end position="1021"/>
    </location>
</feature>
<dbReference type="EMBL" id="LT598489">
    <property type="protein sequence ID" value="SCV99974.1"/>
    <property type="molecule type" value="Genomic_DNA"/>
</dbReference>
<feature type="region of interest" description="Disordered" evidence="5">
    <location>
        <begin position="27"/>
        <end position="57"/>
    </location>
</feature>
<keyword evidence="2" id="KW-0677">Repeat</keyword>
<dbReference type="InterPro" id="IPR032430">
    <property type="entry name" value="Blm10_mid"/>
</dbReference>
<dbReference type="SUPFAM" id="SSF48371">
    <property type="entry name" value="ARM repeat"/>
    <property type="match status" value="1"/>
</dbReference>
<feature type="domain" description="Proteasome activator Blm10 N-terminal" evidence="8">
    <location>
        <begin position="77"/>
        <end position="154"/>
    </location>
</feature>
<gene>
    <name evidence="9" type="ORF">LAFE_0B06634G</name>
</gene>
<sequence>MDDDIRAPIPSRQIRLSQLNLARMKTVRSSSSSDNLDSKRSKLAPGITPLASIPRPRSATPLRNERLFNGMDSDDLLKKRLKHYNLDYVANKQEHLKQIYDPRSKWFSRDVKPKFYVEDCLPYKTETHTEQAKYLCHVLVNLYIAICSLDIQGLISISSRDLAGLKRDIDDLALNTDLFQLSNEEETSLNDIGNFDEDEDEDDSDDFDLAGPNFNATGKITAKSATIINVNHWTNELKNCMHFDIPISLRKVLASVYYSLSLVQGQKIYRQMHVDLFESLVNIDDEGTNFTKLLLESGLELDYRPMLKFLNEFLPYPEVDFSRYDISCKADLQLFRLLLKLAHLSKPFYGTKDKEILQKTIDYFTSSLAPATVSCVLPIITSFVPYSYHESSKITDYFPLMFTLWTTTDPSVVFDTHFYDFIGCISEDAYIKLIREKAPDLVTKGKLTFGEFGLLTEEQMSFIFNRIQNHLRTDFQIVSFARTVRPLIYSINGSSSDNFFSKLKGLITSIGTFAHPSNSGTWTKVIAKFIHGFIKMYHERVKLELSEKSRYRSHLNLQADSHLKMVEIFLDILVLGSQNKNSDMANYYISSFAYLLDINSENKYLIFDKIMLDLYDSLTDQYVNSVHRVIASLKQFTRIVRFMVTEPLYRVHITNILSMLVSKIDFNDISLTSNVANCIVSIVSFIPLENLVSENDYATFESNTIPFTQEHLYFLKEGQNSDTFQYDSKILDAAFRGSTTVFENILKVYIDKIFQLVDIDLEDGFTTKINQTTMIMMESMCDEIFTVFKSALERKFWENDSFKEKNPNYELVTIPLAAAVRRDREFGKNLFSSLSFHIREEIKRGAGSVRSSSEIQPRDIKLVTYLTALNDILRESHESMLVYSDELMDLLFYIFDNVTNPPLDVHTSMIVHHVLASLTVTEVVDYRLFPSSSTIPSSERWGGMQFDDRKFSKENLTFEWHVPSEDEITFAIKLLQNLVDYCINHVEDMMKSPKSDSEYSDKLKKFILIIAHALSGSSLLFDPDFNKNKSQVLPMDTYKRKLLLLKSIRDERCDSQELNIDIEQIRAENTDEEISLGTSDLSDEALDEIRITDDDFKDHDSEVILDDVDMSAVPSGVGTPEPGFHVSLEQNSAMSSSLAFRDLDIYACNYFFGMGFEQKMNHPLYLTVHEIRTRVGLFFHKMFKFFNTNFEDNTILFKILLHGLKVWFTDVGQETIFDDDPGATLDLEFLENIQNLAHLSEPYTRTCLAARAHTFHEARVLLHSTNRTPSRLETLLLKDTIKLSMSLYPNIYKPAQGCMAHAMKQLIGSYSVVMKKTVSSLKEAMDKAEYMKVEVILQILLIKKIHRKLMADYKNLKPVIDLLIKACLVKDLNVSIYADKILTDISISLKIPSSVCLLNLETLHGLEPADDSINQQIRAVRKAKEKKRGYYVSLLSQLQDDLITLLGSEQELGWKIPLFAIKLLSKLQSSFELKASTKALVGILRLTKTKHPQIVHLSIRSFLSICNKITNLADCHYDIKNVFDWNFNRDEVITLETKGGNFTETFRREMQNFDSPSFYIDSKAFVGYVAWGRELKAIMGNSPATFNVNTEDFKVLKSFGEKINQKWLLEICKILIQDNETRGVFSSSNVEFFALIVALTSNDYTNITYDSVLDLCASIYDRDDKPSMIMSVEILAGLLIGSRFTSEENLVKRDKFLDEFLNSCLDHELNQDAVDIWSILCWWVPNSVDLRRCAPLFKKIAGIKDLLDPTSDSSADQAAKLLLLKNTMATLGFRAPYVEKTLSFLVFDHPYDQVRQAVSKLFAVLIQTRANPSFGSVPELLEDTVSDSGLGRSIKHLPVYFDEQIRTLFSEIEKSRLEIIDYSPNEVLKTRYYYLASTMMYWLMEMMRSHNKVIIINYVENYIAPFLMHLLRLKEVCTLANLDPARCYVAMSFWPLRKEHTAIIVDMISEMKLSTSHELRVQLSFVEHFFSNNIQQLSEEEKEMILKFVVSNIYNESFVEVRLRAAEVLSGLIHNYSENDKIHELIIRFEKGLGNYTFKEKKELSKTDITVHSSIIGLGAVISAFPYVFPLPSWIPEQLSNLSSWARTSGISGLAAKDIISDFKKLRADTWHLDRHAFTTEQIEDFEGVLWRSYYA</sequence>
<evidence type="ECO:0000256" key="4">
    <source>
        <dbReference type="ARBA" id="ARBA00023204"/>
    </source>
</evidence>
<dbReference type="InterPro" id="IPR021843">
    <property type="entry name" value="PSME4_C"/>
</dbReference>
<name>A0A1G4M844_LACFM</name>
<dbReference type="Pfam" id="PF11919">
    <property type="entry name" value="PSME4_C"/>
    <property type="match status" value="1"/>
</dbReference>
<dbReference type="GO" id="GO:0005829">
    <property type="term" value="C:cytosol"/>
    <property type="evidence" value="ECO:0007669"/>
    <property type="project" value="TreeGrafter"/>
</dbReference>
<dbReference type="Proteomes" id="UP000190831">
    <property type="component" value="Chromosome B"/>
</dbReference>
<dbReference type="Pfam" id="PF16547">
    <property type="entry name" value="BLM10_N"/>
    <property type="match status" value="1"/>
</dbReference>
<evidence type="ECO:0000259" key="7">
    <source>
        <dbReference type="Pfam" id="PF16507"/>
    </source>
</evidence>
<dbReference type="Gene3D" id="1.10.287.2210">
    <property type="match status" value="1"/>
</dbReference>
<evidence type="ECO:0000259" key="8">
    <source>
        <dbReference type="Pfam" id="PF16547"/>
    </source>
</evidence>
<dbReference type="GO" id="GO:0006281">
    <property type="term" value="P:DNA repair"/>
    <property type="evidence" value="ECO:0007669"/>
    <property type="project" value="UniProtKB-KW"/>
</dbReference>
<comment type="similarity">
    <text evidence="1">Belongs to the BLM10 family.</text>
</comment>
<organism evidence="9 10">
    <name type="scientific">Lachancea fermentati</name>
    <name type="common">Zygosaccharomyces fermentati</name>
    <dbReference type="NCBI Taxonomy" id="4955"/>
    <lineage>
        <taxon>Eukaryota</taxon>
        <taxon>Fungi</taxon>
        <taxon>Dikarya</taxon>
        <taxon>Ascomycota</taxon>
        <taxon>Saccharomycotina</taxon>
        <taxon>Saccharomycetes</taxon>
        <taxon>Saccharomycetales</taxon>
        <taxon>Saccharomycetaceae</taxon>
        <taxon>Lachancea</taxon>
    </lineage>
</organism>
<evidence type="ECO:0000256" key="1">
    <source>
        <dbReference type="ARBA" id="ARBA00005739"/>
    </source>
</evidence>
<keyword evidence="4" id="KW-0234">DNA repair</keyword>
<dbReference type="Pfam" id="PF16507">
    <property type="entry name" value="HEAT_PSME4_mid"/>
    <property type="match status" value="1"/>
</dbReference>
<dbReference type="GO" id="GO:0010499">
    <property type="term" value="P:proteasomal ubiquitin-independent protein catabolic process"/>
    <property type="evidence" value="ECO:0007669"/>
    <property type="project" value="TreeGrafter"/>
</dbReference>
<dbReference type="InterPro" id="IPR032372">
    <property type="entry name" value="Blm10_N"/>
</dbReference>
<evidence type="ECO:0000256" key="5">
    <source>
        <dbReference type="SAM" id="MobiDB-lite"/>
    </source>
</evidence>
<protein>
    <submittedName>
        <fullName evidence="9">LAFE_0B06634g1_1</fullName>
    </submittedName>
</protein>
<dbReference type="PANTHER" id="PTHR32170:SF3">
    <property type="entry name" value="PROTEASOME ACTIVATOR COMPLEX SUBUNIT 4"/>
    <property type="match status" value="1"/>
</dbReference>
<proteinExistence type="inferred from homology"/>
<dbReference type="OMA" id="ECTQLVP"/>
<dbReference type="OrthoDB" id="17907at2759"/>
<evidence type="ECO:0000256" key="2">
    <source>
        <dbReference type="ARBA" id="ARBA00022737"/>
    </source>
</evidence>
<evidence type="ECO:0000256" key="3">
    <source>
        <dbReference type="ARBA" id="ARBA00022763"/>
    </source>
</evidence>
<accession>A0A1G4M844</accession>
<dbReference type="PANTHER" id="PTHR32170">
    <property type="entry name" value="PROTEASOME ACTIVATOR COMPLEX SUBUNIT 4"/>
    <property type="match status" value="1"/>
</dbReference>
<keyword evidence="3" id="KW-0227">DNA damage</keyword>
<dbReference type="InterPro" id="IPR035309">
    <property type="entry name" value="PSME4"/>
</dbReference>
<evidence type="ECO:0000259" key="6">
    <source>
        <dbReference type="Pfam" id="PF11919"/>
    </source>
</evidence>
<evidence type="ECO:0000313" key="9">
    <source>
        <dbReference type="EMBL" id="SCV99974.1"/>
    </source>
</evidence>
<dbReference type="GO" id="GO:0070628">
    <property type="term" value="F:proteasome binding"/>
    <property type="evidence" value="ECO:0007669"/>
    <property type="project" value="InterPro"/>
</dbReference>
<evidence type="ECO:0000313" key="10">
    <source>
        <dbReference type="Proteomes" id="UP000190831"/>
    </source>
</evidence>
<keyword evidence="10" id="KW-1185">Reference proteome</keyword>
<reference evidence="10" key="1">
    <citation type="submission" date="2016-03" db="EMBL/GenBank/DDBJ databases">
        <authorList>
            <person name="Devillers H."/>
        </authorList>
    </citation>
    <scope>NUCLEOTIDE SEQUENCE [LARGE SCALE GENOMIC DNA]</scope>
</reference>
<dbReference type="GO" id="GO:0005634">
    <property type="term" value="C:nucleus"/>
    <property type="evidence" value="ECO:0007669"/>
    <property type="project" value="TreeGrafter"/>
</dbReference>
<dbReference type="InterPro" id="IPR016024">
    <property type="entry name" value="ARM-type_fold"/>
</dbReference>
<dbReference type="STRING" id="4955.A0A1G4M844"/>
<dbReference type="GO" id="GO:0016504">
    <property type="term" value="F:peptidase activator activity"/>
    <property type="evidence" value="ECO:0007669"/>
    <property type="project" value="InterPro"/>
</dbReference>